<reference evidence="2 3" key="1">
    <citation type="submission" date="2021-06" db="EMBL/GenBank/DDBJ databases">
        <title>Caerostris darwini draft genome.</title>
        <authorList>
            <person name="Kono N."/>
            <person name="Arakawa K."/>
        </authorList>
    </citation>
    <scope>NUCLEOTIDE SEQUENCE [LARGE SCALE GENOMIC DNA]</scope>
</reference>
<dbReference type="EMBL" id="BPLQ01012399">
    <property type="protein sequence ID" value="GIY65174.1"/>
    <property type="molecule type" value="Genomic_DNA"/>
</dbReference>
<evidence type="ECO:0000313" key="2">
    <source>
        <dbReference type="EMBL" id="GIY65174.1"/>
    </source>
</evidence>
<feature type="transmembrane region" description="Helical" evidence="1">
    <location>
        <begin position="57"/>
        <end position="79"/>
    </location>
</feature>
<organism evidence="2 3">
    <name type="scientific">Caerostris darwini</name>
    <dbReference type="NCBI Taxonomy" id="1538125"/>
    <lineage>
        <taxon>Eukaryota</taxon>
        <taxon>Metazoa</taxon>
        <taxon>Ecdysozoa</taxon>
        <taxon>Arthropoda</taxon>
        <taxon>Chelicerata</taxon>
        <taxon>Arachnida</taxon>
        <taxon>Araneae</taxon>
        <taxon>Araneomorphae</taxon>
        <taxon>Entelegynae</taxon>
        <taxon>Araneoidea</taxon>
        <taxon>Araneidae</taxon>
        <taxon>Caerostris</taxon>
    </lineage>
</organism>
<dbReference type="AlphaFoldDB" id="A0AAV4V5F9"/>
<name>A0AAV4V5F9_9ARAC</name>
<protein>
    <submittedName>
        <fullName evidence="2">Uncharacterized protein</fullName>
    </submittedName>
</protein>
<proteinExistence type="predicted"/>
<keyword evidence="3" id="KW-1185">Reference proteome</keyword>
<sequence length="104" mass="11434">MGAISVRGCEKDGAKLKDILSLARESDKCFCRYETMARVGFESYGDRKPRRQFRASLQCKSFFVVALNNLSAAMIGLGLGGKPDLMGVPYFARETVSVCSGEIR</sequence>
<dbReference type="Proteomes" id="UP001054837">
    <property type="component" value="Unassembled WGS sequence"/>
</dbReference>
<evidence type="ECO:0000256" key="1">
    <source>
        <dbReference type="SAM" id="Phobius"/>
    </source>
</evidence>
<keyword evidence="1" id="KW-0812">Transmembrane</keyword>
<gene>
    <name evidence="2" type="ORF">CDAR_475301</name>
</gene>
<evidence type="ECO:0000313" key="3">
    <source>
        <dbReference type="Proteomes" id="UP001054837"/>
    </source>
</evidence>
<comment type="caution">
    <text evidence="2">The sequence shown here is derived from an EMBL/GenBank/DDBJ whole genome shotgun (WGS) entry which is preliminary data.</text>
</comment>
<keyword evidence="1" id="KW-0472">Membrane</keyword>
<accession>A0AAV4V5F9</accession>
<keyword evidence="1" id="KW-1133">Transmembrane helix</keyword>